<dbReference type="GO" id="GO:0061630">
    <property type="term" value="F:ubiquitin protein ligase activity"/>
    <property type="evidence" value="ECO:0007669"/>
    <property type="project" value="UniProtKB-EC"/>
</dbReference>
<keyword evidence="6 16" id="KW-0812">Transmembrane</keyword>
<evidence type="ECO:0000256" key="12">
    <source>
        <dbReference type="ARBA" id="ARBA00022989"/>
    </source>
</evidence>
<dbReference type="Pfam" id="PF13947">
    <property type="entry name" value="GUB_WAK_bind"/>
    <property type="match status" value="1"/>
</dbReference>
<evidence type="ECO:0000256" key="14">
    <source>
        <dbReference type="ARBA" id="ARBA00024209"/>
    </source>
</evidence>
<organism evidence="19 20">
    <name type="scientific">Lithospermum erythrorhizon</name>
    <name type="common">Purple gromwell</name>
    <name type="synonym">Lithospermum officinale var. erythrorhizon</name>
    <dbReference type="NCBI Taxonomy" id="34254"/>
    <lineage>
        <taxon>Eukaryota</taxon>
        <taxon>Viridiplantae</taxon>
        <taxon>Streptophyta</taxon>
        <taxon>Embryophyta</taxon>
        <taxon>Tracheophyta</taxon>
        <taxon>Spermatophyta</taxon>
        <taxon>Magnoliopsida</taxon>
        <taxon>eudicotyledons</taxon>
        <taxon>Gunneridae</taxon>
        <taxon>Pentapetalae</taxon>
        <taxon>asterids</taxon>
        <taxon>lamiids</taxon>
        <taxon>Boraginales</taxon>
        <taxon>Boraginaceae</taxon>
        <taxon>Boraginoideae</taxon>
        <taxon>Lithospermeae</taxon>
        <taxon>Lithospermum</taxon>
    </lineage>
</organism>
<keyword evidence="7" id="KW-0479">Metal-binding</keyword>
<proteinExistence type="inferred from homology"/>
<dbReference type="InterPro" id="IPR046948">
    <property type="entry name" value="ATL20-22-like"/>
</dbReference>
<feature type="chain" id="PRO_5043528452" description="RING-type E3 ubiquitin transferase" evidence="17">
    <location>
        <begin position="20"/>
        <end position="373"/>
    </location>
</feature>
<evidence type="ECO:0000259" key="18">
    <source>
        <dbReference type="PROSITE" id="PS50089"/>
    </source>
</evidence>
<reference evidence="19 20" key="1">
    <citation type="submission" date="2024-01" db="EMBL/GenBank/DDBJ databases">
        <title>The complete chloroplast genome sequence of Lithospermum erythrorhizon: insights into the phylogenetic relationship among Boraginaceae species and the maternal lineages of purple gromwells.</title>
        <authorList>
            <person name="Okada T."/>
            <person name="Watanabe K."/>
        </authorList>
    </citation>
    <scope>NUCLEOTIDE SEQUENCE [LARGE SCALE GENOMIC DNA]</scope>
</reference>
<dbReference type="PANTHER" id="PTHR46279">
    <property type="entry name" value="RING/U-BOX SUPERFAMILY PROTEIN"/>
    <property type="match status" value="1"/>
</dbReference>
<keyword evidence="10" id="KW-0833">Ubl conjugation pathway</keyword>
<dbReference type="Gene3D" id="3.30.40.10">
    <property type="entry name" value="Zinc/RING finger domain, C3HC4 (zinc finger)"/>
    <property type="match status" value="1"/>
</dbReference>
<feature type="transmembrane region" description="Helical" evidence="16">
    <location>
        <begin position="236"/>
        <end position="259"/>
    </location>
</feature>
<keyword evidence="12 16" id="KW-1133">Transmembrane helix</keyword>
<keyword evidence="20" id="KW-1185">Reference proteome</keyword>
<comment type="pathway">
    <text evidence="3">Protein modification; protein ubiquitination.</text>
</comment>
<evidence type="ECO:0000256" key="6">
    <source>
        <dbReference type="ARBA" id="ARBA00022692"/>
    </source>
</evidence>
<evidence type="ECO:0000256" key="4">
    <source>
        <dbReference type="ARBA" id="ARBA00012483"/>
    </source>
</evidence>
<evidence type="ECO:0000256" key="8">
    <source>
        <dbReference type="ARBA" id="ARBA00022729"/>
    </source>
</evidence>
<dbReference type="PANTHER" id="PTHR46279:SF2">
    <property type="entry name" value="RING-H2 FINGER PROTEIN ATL21A-RELATED"/>
    <property type="match status" value="1"/>
</dbReference>
<evidence type="ECO:0000313" key="19">
    <source>
        <dbReference type="EMBL" id="GAA0181783.1"/>
    </source>
</evidence>
<dbReference type="GO" id="GO:0016020">
    <property type="term" value="C:membrane"/>
    <property type="evidence" value="ECO:0007669"/>
    <property type="project" value="UniProtKB-SubCell"/>
</dbReference>
<dbReference type="Proteomes" id="UP001454036">
    <property type="component" value="Unassembled WGS sequence"/>
</dbReference>
<comment type="similarity">
    <text evidence="14">Belongs to the RING-type zinc finger family. ATL subfamily.</text>
</comment>
<dbReference type="CDD" id="cd16461">
    <property type="entry name" value="RING-H2_EL5-like"/>
    <property type="match status" value="1"/>
</dbReference>
<evidence type="ECO:0000256" key="11">
    <source>
        <dbReference type="ARBA" id="ARBA00022833"/>
    </source>
</evidence>
<evidence type="ECO:0000256" key="2">
    <source>
        <dbReference type="ARBA" id="ARBA00004167"/>
    </source>
</evidence>
<evidence type="ECO:0000256" key="1">
    <source>
        <dbReference type="ARBA" id="ARBA00000900"/>
    </source>
</evidence>
<dbReference type="GO" id="GO:0030247">
    <property type="term" value="F:polysaccharide binding"/>
    <property type="evidence" value="ECO:0007669"/>
    <property type="project" value="InterPro"/>
</dbReference>
<evidence type="ECO:0000256" key="10">
    <source>
        <dbReference type="ARBA" id="ARBA00022786"/>
    </source>
</evidence>
<accession>A0AAV3RN43</accession>
<evidence type="ECO:0000256" key="16">
    <source>
        <dbReference type="SAM" id="Phobius"/>
    </source>
</evidence>
<feature type="domain" description="RING-type" evidence="18">
    <location>
        <begin position="317"/>
        <end position="359"/>
    </location>
</feature>
<keyword evidence="5" id="KW-0808">Transferase</keyword>
<evidence type="ECO:0000256" key="5">
    <source>
        <dbReference type="ARBA" id="ARBA00022679"/>
    </source>
</evidence>
<evidence type="ECO:0000256" key="9">
    <source>
        <dbReference type="ARBA" id="ARBA00022771"/>
    </source>
</evidence>
<dbReference type="InterPro" id="IPR013083">
    <property type="entry name" value="Znf_RING/FYVE/PHD"/>
</dbReference>
<dbReference type="Pfam" id="PF13639">
    <property type="entry name" value="zf-RING_2"/>
    <property type="match status" value="1"/>
</dbReference>
<evidence type="ECO:0000256" key="13">
    <source>
        <dbReference type="ARBA" id="ARBA00023136"/>
    </source>
</evidence>
<evidence type="ECO:0000256" key="15">
    <source>
        <dbReference type="PROSITE-ProRule" id="PRU00175"/>
    </source>
</evidence>
<sequence>MEFLKILIILSLLNSVAYASNDCKISFCSSSTFPIRFPFALISEPPQDCMYPGFNLRCSFEGLPILDLPNSGEYFVRDIDYLTQEIQLYDTYNCLPRRLMELNLSSSPFMAAYNQNYTFLRCPTELVRSRFTTVECLSNSTVSVLAASSMSFVKAMNMCNIIDNFTIPISWQADSEVGLSSSLHGDLLLTWTVPNCEDCEGKGSICGMEKSESNNSIVCLDPPGEVKGGGLQVFRIIALSIVVPAVVCSVALSCFMCLLDRGRFRIVSGTSQNLATATITPQIDTGPEGLDDSTIESYKKMVLGESKRIPGPNDFTCPICLAEYHPKETLRCLPDCEHCFHAECIDEWLRMNGTCPVCRHSPSPVHVTSLSAS</sequence>
<dbReference type="SUPFAM" id="SSF57850">
    <property type="entry name" value="RING/U-box"/>
    <property type="match status" value="1"/>
</dbReference>
<dbReference type="SMART" id="SM00184">
    <property type="entry name" value="RING"/>
    <property type="match status" value="1"/>
</dbReference>
<dbReference type="PROSITE" id="PS50089">
    <property type="entry name" value="ZF_RING_2"/>
    <property type="match status" value="1"/>
</dbReference>
<dbReference type="EC" id="2.3.2.27" evidence="4"/>
<evidence type="ECO:0000256" key="17">
    <source>
        <dbReference type="SAM" id="SignalP"/>
    </source>
</evidence>
<evidence type="ECO:0000313" key="20">
    <source>
        <dbReference type="Proteomes" id="UP001454036"/>
    </source>
</evidence>
<keyword evidence="9 15" id="KW-0863">Zinc-finger</keyword>
<dbReference type="InterPro" id="IPR001841">
    <property type="entry name" value="Znf_RING"/>
</dbReference>
<evidence type="ECO:0000256" key="3">
    <source>
        <dbReference type="ARBA" id="ARBA00004906"/>
    </source>
</evidence>
<comment type="subcellular location">
    <subcellularLocation>
        <location evidence="2">Membrane</location>
        <topology evidence="2">Single-pass membrane protein</topology>
    </subcellularLocation>
</comment>
<keyword evidence="11" id="KW-0862">Zinc</keyword>
<protein>
    <recommendedName>
        <fullName evidence="4">RING-type E3 ubiquitin transferase</fullName>
        <ecNumber evidence="4">2.3.2.27</ecNumber>
    </recommendedName>
</protein>
<keyword evidence="8 17" id="KW-0732">Signal</keyword>
<dbReference type="InterPro" id="IPR025287">
    <property type="entry name" value="WAK_GUB"/>
</dbReference>
<gene>
    <name evidence="19" type="ORF">LIER_30284</name>
</gene>
<dbReference type="EMBL" id="BAABME010010767">
    <property type="protein sequence ID" value="GAA0181783.1"/>
    <property type="molecule type" value="Genomic_DNA"/>
</dbReference>
<comment type="catalytic activity">
    <reaction evidence="1">
        <text>S-ubiquitinyl-[E2 ubiquitin-conjugating enzyme]-L-cysteine + [acceptor protein]-L-lysine = [E2 ubiquitin-conjugating enzyme]-L-cysteine + N(6)-ubiquitinyl-[acceptor protein]-L-lysine.</text>
        <dbReference type="EC" id="2.3.2.27"/>
    </reaction>
</comment>
<feature type="signal peptide" evidence="17">
    <location>
        <begin position="1"/>
        <end position="19"/>
    </location>
</feature>
<evidence type="ECO:0000256" key="7">
    <source>
        <dbReference type="ARBA" id="ARBA00022723"/>
    </source>
</evidence>
<name>A0AAV3RN43_LITER</name>
<keyword evidence="13 16" id="KW-0472">Membrane</keyword>
<dbReference type="AlphaFoldDB" id="A0AAV3RN43"/>
<comment type="caution">
    <text evidence="19">The sequence shown here is derived from an EMBL/GenBank/DDBJ whole genome shotgun (WGS) entry which is preliminary data.</text>
</comment>
<dbReference type="GO" id="GO:0008270">
    <property type="term" value="F:zinc ion binding"/>
    <property type="evidence" value="ECO:0007669"/>
    <property type="project" value="UniProtKB-KW"/>
</dbReference>